<keyword evidence="5" id="KW-0720">Serine protease</keyword>
<evidence type="ECO:0000256" key="7">
    <source>
        <dbReference type="SAM" id="SignalP"/>
    </source>
</evidence>
<name>A0A2T7BNR8_9BACT</name>
<keyword evidence="2 10" id="KW-0121">Carboxypeptidase</keyword>
<sequence length="357" mass="39592">MNRKHFLSGLFGLGASLPWWPVRAAGQAAHTEAHWPQAAPPLQPALAAGPIPPYLKPGDLIGITCPAGYISRVDIMPAVQLMQQWGFRIRMGKTVDARDYSFGGTDPLRCADLQAMLDDPDIKAIMCARGGYGAARIVDGLDFTKFRRRPKWVIGFSDITVLHCHISRHFSIATLHSKMCNSFPDDFRKAEPIVQETIESIRQALTGQRMHYSADADANNRNGTASGVLTGGNLSMIQSVMATDSEIDTQGKILFLEEVGEYLYSLDRMFNNLQRARKLDNLAGLVIGGFNRLKSDDPGEEFGRTVYDIVMEKVKDKHYPVCFNFPVGHQKNNFALKCGVMHRLQVSPTGVLLDEIE</sequence>
<feature type="domain" description="LD-carboxypeptidase N-terminal" evidence="8">
    <location>
        <begin position="61"/>
        <end position="176"/>
    </location>
</feature>
<keyword evidence="4" id="KW-0378">Hydrolase</keyword>
<reference evidence="10 11" key="1">
    <citation type="submission" date="2018-04" db="EMBL/GenBank/DDBJ databases">
        <title>Chitinophaga fuyangensis sp. nov., isolated from soil in a chemical factory.</title>
        <authorList>
            <person name="Chen K."/>
        </authorList>
    </citation>
    <scope>NUCLEOTIDE SEQUENCE [LARGE SCALE GENOMIC DNA]</scope>
    <source>
        <strain evidence="10 11">LY-1</strain>
    </source>
</reference>
<keyword evidence="11" id="KW-1185">Reference proteome</keyword>
<keyword evidence="7" id="KW-0732">Signal</keyword>
<feature type="active site" description="Charge relay system" evidence="6">
    <location>
        <position position="329"/>
    </location>
</feature>
<organism evidence="10 11">
    <name type="scientific">Chitinophaga parva</name>
    <dbReference type="NCBI Taxonomy" id="2169414"/>
    <lineage>
        <taxon>Bacteria</taxon>
        <taxon>Pseudomonadati</taxon>
        <taxon>Bacteroidota</taxon>
        <taxon>Chitinophagia</taxon>
        <taxon>Chitinophagales</taxon>
        <taxon>Chitinophagaceae</taxon>
        <taxon>Chitinophaga</taxon>
    </lineage>
</organism>
<feature type="chain" id="PRO_5015725812" evidence="7">
    <location>
        <begin position="25"/>
        <end position="357"/>
    </location>
</feature>
<feature type="domain" description="LD-carboxypeptidase C-terminal" evidence="9">
    <location>
        <begin position="226"/>
        <end position="344"/>
    </location>
</feature>
<evidence type="ECO:0000256" key="4">
    <source>
        <dbReference type="ARBA" id="ARBA00022801"/>
    </source>
</evidence>
<dbReference type="Pfam" id="PF02016">
    <property type="entry name" value="Peptidase_S66"/>
    <property type="match status" value="1"/>
</dbReference>
<dbReference type="SUPFAM" id="SSF52317">
    <property type="entry name" value="Class I glutamine amidotransferase-like"/>
    <property type="match status" value="1"/>
</dbReference>
<dbReference type="CDD" id="cd07025">
    <property type="entry name" value="Peptidase_S66"/>
    <property type="match status" value="1"/>
</dbReference>
<dbReference type="RefSeq" id="WP_108685965.1">
    <property type="nucleotide sequence ID" value="NZ_QCYK01000001.1"/>
</dbReference>
<dbReference type="InterPro" id="IPR029062">
    <property type="entry name" value="Class_I_gatase-like"/>
</dbReference>
<dbReference type="PANTHER" id="PTHR30237">
    <property type="entry name" value="MURAMOYLTETRAPEPTIDE CARBOXYPEPTIDASE"/>
    <property type="match status" value="1"/>
</dbReference>
<feature type="active site" description="Charge relay system" evidence="6">
    <location>
        <position position="257"/>
    </location>
</feature>
<evidence type="ECO:0000259" key="9">
    <source>
        <dbReference type="Pfam" id="PF17676"/>
    </source>
</evidence>
<dbReference type="InterPro" id="IPR040449">
    <property type="entry name" value="Peptidase_S66_N"/>
</dbReference>
<dbReference type="GO" id="GO:0004180">
    <property type="term" value="F:carboxypeptidase activity"/>
    <property type="evidence" value="ECO:0007669"/>
    <property type="project" value="UniProtKB-KW"/>
</dbReference>
<evidence type="ECO:0000256" key="3">
    <source>
        <dbReference type="ARBA" id="ARBA00022670"/>
    </source>
</evidence>
<dbReference type="Proteomes" id="UP000244450">
    <property type="component" value="Unassembled WGS sequence"/>
</dbReference>
<dbReference type="InterPro" id="IPR027478">
    <property type="entry name" value="LdcA_N"/>
</dbReference>
<evidence type="ECO:0000313" key="11">
    <source>
        <dbReference type="Proteomes" id="UP000244450"/>
    </source>
</evidence>
<feature type="active site" description="Nucleophile" evidence="6">
    <location>
        <position position="157"/>
    </location>
</feature>
<evidence type="ECO:0000256" key="5">
    <source>
        <dbReference type="ARBA" id="ARBA00022825"/>
    </source>
</evidence>
<evidence type="ECO:0000313" key="10">
    <source>
        <dbReference type="EMBL" id="PUZ29327.1"/>
    </source>
</evidence>
<dbReference type="InterPro" id="IPR003507">
    <property type="entry name" value="S66_fam"/>
</dbReference>
<dbReference type="SUPFAM" id="SSF141986">
    <property type="entry name" value="LD-carboxypeptidase A C-terminal domain-like"/>
    <property type="match status" value="1"/>
</dbReference>
<dbReference type="InterPro" id="IPR040921">
    <property type="entry name" value="Peptidase_S66C"/>
</dbReference>
<evidence type="ECO:0000259" key="8">
    <source>
        <dbReference type="Pfam" id="PF02016"/>
    </source>
</evidence>
<dbReference type="GO" id="GO:0008236">
    <property type="term" value="F:serine-type peptidase activity"/>
    <property type="evidence" value="ECO:0007669"/>
    <property type="project" value="UniProtKB-KW"/>
</dbReference>
<gene>
    <name evidence="10" type="ORF">DCC81_07660</name>
</gene>
<feature type="signal peptide" evidence="7">
    <location>
        <begin position="1"/>
        <end position="24"/>
    </location>
</feature>
<dbReference type="OrthoDB" id="9807329at2"/>
<dbReference type="AlphaFoldDB" id="A0A2T7BNR8"/>
<protein>
    <submittedName>
        <fullName evidence="10">LD-carboxypeptidase</fullName>
    </submittedName>
</protein>
<evidence type="ECO:0000256" key="1">
    <source>
        <dbReference type="ARBA" id="ARBA00010233"/>
    </source>
</evidence>
<dbReference type="Gene3D" id="3.40.50.10740">
    <property type="entry name" value="Class I glutamine amidotransferase-like"/>
    <property type="match status" value="1"/>
</dbReference>
<dbReference type="GO" id="GO:0006508">
    <property type="term" value="P:proteolysis"/>
    <property type="evidence" value="ECO:0007669"/>
    <property type="project" value="UniProtKB-KW"/>
</dbReference>
<dbReference type="Gene3D" id="3.50.30.60">
    <property type="entry name" value="LD-carboxypeptidase A C-terminal domain-like"/>
    <property type="match status" value="1"/>
</dbReference>
<dbReference type="PANTHER" id="PTHR30237:SF2">
    <property type="entry name" value="MUREIN TETRAPEPTIDE CARBOXYPEPTIDASE"/>
    <property type="match status" value="1"/>
</dbReference>
<comment type="similarity">
    <text evidence="1">Belongs to the peptidase S66 family.</text>
</comment>
<accession>A0A2T7BNR8</accession>
<proteinExistence type="inferred from homology"/>
<keyword evidence="3" id="KW-0645">Protease</keyword>
<comment type="caution">
    <text evidence="10">The sequence shown here is derived from an EMBL/GenBank/DDBJ whole genome shotgun (WGS) entry which is preliminary data.</text>
</comment>
<evidence type="ECO:0000256" key="2">
    <source>
        <dbReference type="ARBA" id="ARBA00022645"/>
    </source>
</evidence>
<dbReference type="InterPro" id="IPR027461">
    <property type="entry name" value="Carboxypeptidase_A_C_sf"/>
</dbReference>
<dbReference type="Pfam" id="PF17676">
    <property type="entry name" value="Peptidase_S66C"/>
    <property type="match status" value="1"/>
</dbReference>
<evidence type="ECO:0000256" key="6">
    <source>
        <dbReference type="PIRSR" id="PIRSR028757-1"/>
    </source>
</evidence>
<dbReference type="PIRSF" id="PIRSF028757">
    <property type="entry name" value="LD-carboxypeptidase"/>
    <property type="match status" value="1"/>
</dbReference>
<dbReference type="EMBL" id="QCYK01000001">
    <property type="protein sequence ID" value="PUZ29327.1"/>
    <property type="molecule type" value="Genomic_DNA"/>
</dbReference>